<evidence type="ECO:0000313" key="2">
    <source>
        <dbReference type="EMBL" id="TID22016.1"/>
    </source>
</evidence>
<keyword evidence="3" id="KW-1185">Reference proteome</keyword>
<sequence length="102" mass="11166">MFSTLATLNDKDRPGKGKLTVAVTVSINARNPAISIRRIAKSLVQFLDRRNAMQWIFVVACKAYELWLVDQSGCVNNKPTTVSNLTSGTGTASYHDANDHSP</sequence>
<proteinExistence type="predicted"/>
<accession>A0A4Z1PAF8</accession>
<evidence type="ECO:0000313" key="3">
    <source>
        <dbReference type="Proteomes" id="UP000298493"/>
    </source>
</evidence>
<dbReference type="EMBL" id="SNSC02000008">
    <property type="protein sequence ID" value="TID22016.1"/>
    <property type="molecule type" value="Genomic_DNA"/>
</dbReference>
<organism evidence="2 3">
    <name type="scientific">Venturia nashicola</name>
    <dbReference type="NCBI Taxonomy" id="86259"/>
    <lineage>
        <taxon>Eukaryota</taxon>
        <taxon>Fungi</taxon>
        <taxon>Dikarya</taxon>
        <taxon>Ascomycota</taxon>
        <taxon>Pezizomycotina</taxon>
        <taxon>Dothideomycetes</taxon>
        <taxon>Pleosporomycetidae</taxon>
        <taxon>Venturiales</taxon>
        <taxon>Venturiaceae</taxon>
        <taxon>Venturia</taxon>
    </lineage>
</organism>
<dbReference type="AlphaFoldDB" id="A0A4Z1PAF8"/>
<gene>
    <name evidence="2" type="ORF">E6O75_ATG10809</name>
</gene>
<protein>
    <submittedName>
        <fullName evidence="2">Uncharacterized protein</fullName>
    </submittedName>
</protein>
<dbReference type="Proteomes" id="UP000298493">
    <property type="component" value="Unassembled WGS sequence"/>
</dbReference>
<evidence type="ECO:0000256" key="1">
    <source>
        <dbReference type="SAM" id="MobiDB-lite"/>
    </source>
</evidence>
<comment type="caution">
    <text evidence="2">The sequence shown here is derived from an EMBL/GenBank/DDBJ whole genome shotgun (WGS) entry which is preliminary data.</text>
</comment>
<feature type="compositionally biased region" description="Polar residues" evidence="1">
    <location>
        <begin position="79"/>
        <end position="92"/>
    </location>
</feature>
<feature type="region of interest" description="Disordered" evidence="1">
    <location>
        <begin position="79"/>
        <end position="102"/>
    </location>
</feature>
<name>A0A4Z1PAF8_9PEZI</name>
<reference evidence="2 3" key="1">
    <citation type="submission" date="2019-04" db="EMBL/GenBank/DDBJ databases">
        <title>High contiguity whole genome sequence and gene annotation resource for two Venturia nashicola isolates.</title>
        <authorList>
            <person name="Prokchorchik M."/>
            <person name="Won K."/>
            <person name="Lee Y."/>
            <person name="Choi E.D."/>
            <person name="Segonzac C."/>
            <person name="Sohn K.H."/>
        </authorList>
    </citation>
    <scope>NUCLEOTIDE SEQUENCE [LARGE SCALE GENOMIC DNA]</scope>
    <source>
        <strain evidence="2 3">PRI2</strain>
    </source>
</reference>